<gene>
    <name evidence="1" type="ORF">FIV39_18985</name>
</gene>
<comment type="caution">
    <text evidence="1">The sequence shown here is derived from an EMBL/GenBank/DDBJ whole genome shotgun (WGS) entry which is preliminary data.</text>
</comment>
<sequence length="77" mass="9247">MKNRERAIRDRALLLTDPLISRHRDEVEAERPTTLTAEQYKQLQGYRQDLRDWPESVQFPAIEYRPEQPAWLAELIQ</sequence>
<dbReference type="AlphaFoldDB" id="A0A5C5PG74"/>
<protein>
    <submittedName>
        <fullName evidence="1">Phage tail protein</fullName>
    </submittedName>
</protein>
<organism evidence="1 2">
    <name type="scientific">Pseudomonas grimontii</name>
    <dbReference type="NCBI Taxonomy" id="129847"/>
    <lineage>
        <taxon>Bacteria</taxon>
        <taxon>Pseudomonadati</taxon>
        <taxon>Pseudomonadota</taxon>
        <taxon>Gammaproteobacteria</taxon>
        <taxon>Pseudomonadales</taxon>
        <taxon>Pseudomonadaceae</taxon>
        <taxon>Pseudomonas</taxon>
    </lineage>
</organism>
<name>A0A5C5PG74_9PSED</name>
<accession>A0A5C5PG74</accession>
<evidence type="ECO:0000313" key="1">
    <source>
        <dbReference type="EMBL" id="TWR64445.1"/>
    </source>
</evidence>
<evidence type="ECO:0000313" key="2">
    <source>
        <dbReference type="Proteomes" id="UP000317267"/>
    </source>
</evidence>
<dbReference type="EMBL" id="VFES01000012">
    <property type="protein sequence ID" value="TWR64445.1"/>
    <property type="molecule type" value="Genomic_DNA"/>
</dbReference>
<proteinExistence type="predicted"/>
<reference evidence="1 2" key="1">
    <citation type="submission" date="2019-06" db="EMBL/GenBank/DDBJ databases">
        <title>Pseudomonas bimorpha sp. nov. isolated from bovine raw milk and skim milk concentrate.</title>
        <authorList>
            <person name="Hofmann K."/>
            <person name="Huptas C."/>
            <person name="Doll E."/>
            <person name="Scherer S."/>
            <person name="Wenning M."/>
        </authorList>
    </citation>
    <scope>NUCLEOTIDE SEQUENCE [LARGE SCALE GENOMIC DNA]</scope>
    <source>
        <strain evidence="1 2">DSM 17515</strain>
    </source>
</reference>
<dbReference type="Proteomes" id="UP000317267">
    <property type="component" value="Unassembled WGS sequence"/>
</dbReference>
<dbReference type="OrthoDB" id="6465464at2"/>